<evidence type="ECO:0000256" key="1">
    <source>
        <dbReference type="ARBA" id="ARBA00023015"/>
    </source>
</evidence>
<dbReference type="PANTHER" id="PTHR30595">
    <property type="entry name" value="GLPR-RELATED TRANSCRIPTIONAL REPRESSOR"/>
    <property type="match status" value="1"/>
</dbReference>
<name>S0G1M1_9BACT</name>
<sequence>MVAIFNDRMEIQSPGTLPLGMTIDDFKAGLSRIRNRVIARVFRELGLMEEWGSGYRRVSDSCNRAGYPVPEWQEVGPSMRVTIFPHPEVREQLIDVPVNVPINVPVNERQAWFIEQLRNGRNCKASDLAAQWQIAEKTAKRDIGDLKKKGLITFIGAPKTGKYVLA</sequence>
<dbReference type="Pfam" id="PF13749">
    <property type="entry name" value="HATPase_c_4"/>
    <property type="match status" value="1"/>
</dbReference>
<reference evidence="4 5" key="1">
    <citation type="journal article" date="2013" name="Genome Announc.">
        <title>Draft Genome Sequence of Desulfotignum phosphitoxidans DSM 13687 Strain FiPS-3.</title>
        <authorList>
            <person name="Poehlein A."/>
            <person name="Daniel R."/>
            <person name="Simeonova D.D."/>
        </authorList>
    </citation>
    <scope>NUCLEOTIDE SEQUENCE [LARGE SCALE GENOMIC DNA]</scope>
    <source>
        <strain evidence="4 5">DSM 13687</strain>
    </source>
</reference>
<protein>
    <recommendedName>
        <fullName evidence="3">HTH deoR-type domain-containing protein</fullName>
    </recommendedName>
</protein>
<dbReference type="SUPFAM" id="SSF46785">
    <property type="entry name" value="Winged helix' DNA-binding domain"/>
    <property type="match status" value="1"/>
</dbReference>
<organism evidence="4 5">
    <name type="scientific">Desulfotignum phosphitoxidans DSM 13687</name>
    <dbReference type="NCBI Taxonomy" id="1286635"/>
    <lineage>
        <taxon>Bacteria</taxon>
        <taxon>Pseudomonadati</taxon>
        <taxon>Thermodesulfobacteriota</taxon>
        <taxon>Desulfobacteria</taxon>
        <taxon>Desulfobacterales</taxon>
        <taxon>Desulfobacteraceae</taxon>
        <taxon>Desulfotignum</taxon>
    </lineage>
</organism>
<accession>S0G1M1</accession>
<dbReference type="PANTHER" id="PTHR30595:SF6">
    <property type="entry name" value="SCHLAFEN ALBA-2 DOMAIN-CONTAINING PROTEIN"/>
    <property type="match status" value="1"/>
</dbReference>
<dbReference type="GO" id="GO:0003700">
    <property type="term" value="F:DNA-binding transcription factor activity"/>
    <property type="evidence" value="ECO:0007669"/>
    <property type="project" value="InterPro"/>
</dbReference>
<proteinExistence type="predicted"/>
<evidence type="ECO:0000313" key="4">
    <source>
        <dbReference type="EMBL" id="EMS77611.1"/>
    </source>
</evidence>
<dbReference type="InterPro" id="IPR038475">
    <property type="entry name" value="RecG_C_sf"/>
</dbReference>
<dbReference type="Gene3D" id="3.30.565.60">
    <property type="match status" value="1"/>
</dbReference>
<keyword evidence="5" id="KW-1185">Reference proteome</keyword>
<dbReference type="Proteomes" id="UP000014216">
    <property type="component" value="Unassembled WGS sequence"/>
</dbReference>
<dbReference type="InterPro" id="IPR036390">
    <property type="entry name" value="WH_DNA-bd_sf"/>
</dbReference>
<dbReference type="AlphaFoldDB" id="S0G1M1"/>
<gene>
    <name evidence="4" type="ORF">Dpo_13c00090</name>
</gene>
<dbReference type="EMBL" id="APJX01000013">
    <property type="protein sequence ID" value="EMS77611.1"/>
    <property type="molecule type" value="Genomic_DNA"/>
</dbReference>
<keyword evidence="1" id="KW-0805">Transcription regulation</keyword>
<evidence type="ECO:0000259" key="3">
    <source>
        <dbReference type="Pfam" id="PF08220"/>
    </source>
</evidence>
<comment type="caution">
    <text evidence="4">The sequence shown here is derived from an EMBL/GenBank/DDBJ whole genome shotgun (WGS) entry which is preliminary data.</text>
</comment>
<keyword evidence="2" id="KW-0804">Transcription</keyword>
<dbReference type="Pfam" id="PF08220">
    <property type="entry name" value="HTH_DeoR"/>
    <property type="match status" value="1"/>
</dbReference>
<evidence type="ECO:0000256" key="2">
    <source>
        <dbReference type="ARBA" id="ARBA00023163"/>
    </source>
</evidence>
<dbReference type="InterPro" id="IPR001034">
    <property type="entry name" value="DeoR_HTH"/>
</dbReference>
<evidence type="ECO:0000313" key="5">
    <source>
        <dbReference type="Proteomes" id="UP000014216"/>
    </source>
</evidence>
<feature type="domain" description="HTH deoR-type" evidence="3">
    <location>
        <begin position="109"/>
        <end position="153"/>
    </location>
</feature>